<dbReference type="Proteomes" id="UP001500339">
    <property type="component" value="Unassembled WGS sequence"/>
</dbReference>
<name>A0ABP3U3B3_9CLOT</name>
<gene>
    <name evidence="3" type="ORF">GCM10008905_12030</name>
</gene>
<dbReference type="PROSITE" id="PS51482">
    <property type="entry name" value="DEGV"/>
    <property type="match status" value="1"/>
</dbReference>
<organism evidence="3 4">
    <name type="scientific">Clostridium malenominatum</name>
    <dbReference type="NCBI Taxonomy" id="1539"/>
    <lineage>
        <taxon>Bacteria</taxon>
        <taxon>Bacillati</taxon>
        <taxon>Bacillota</taxon>
        <taxon>Clostridia</taxon>
        <taxon>Eubacteriales</taxon>
        <taxon>Clostridiaceae</taxon>
        <taxon>Clostridium</taxon>
    </lineage>
</organism>
<dbReference type="Pfam" id="PF02645">
    <property type="entry name" value="DegV"/>
    <property type="match status" value="1"/>
</dbReference>
<evidence type="ECO:0000256" key="2">
    <source>
        <dbReference type="ARBA" id="ARBA00023121"/>
    </source>
</evidence>
<protein>
    <submittedName>
        <fullName evidence="3">DegV family protein</fullName>
    </submittedName>
</protein>
<dbReference type="InterPro" id="IPR003797">
    <property type="entry name" value="DegV"/>
</dbReference>
<evidence type="ECO:0000256" key="1">
    <source>
        <dbReference type="ARBA" id="ARBA00003238"/>
    </source>
</evidence>
<comment type="function">
    <text evidence="1">May bind long-chain fatty acids, such as palmitate, and may play a role in lipid transport or fatty acid metabolism.</text>
</comment>
<dbReference type="NCBIfam" id="TIGR00762">
    <property type="entry name" value="DegV"/>
    <property type="match status" value="1"/>
</dbReference>
<sequence>MEKIALITDTTADLTEEIIREYNVHVLPFRIIYKDKEYKDKIEITPQEVYDNFKVEVPTSSLPSMQDMEDLFSKLEEEGYTHAIAITLSTGLSGIYNGVKLVSENHSKITSHVMDSKAISGGEGALVQKCGQLIKEGKAFDDIIKEVYEFRKRVHIYFVVGTLEYLKRGGRIGKVSGTIGELLNVKPIISIDINDGKYITSDKVRGRKQSLNRMFEIIEDMLKEKKYRIQIVHGDGLEEATKLYERVKTLENATEVVLGGAISPVSGVHSGPGLVGVILIEE</sequence>
<dbReference type="InterPro" id="IPR043168">
    <property type="entry name" value="DegV_C"/>
</dbReference>
<dbReference type="RefSeq" id="WP_343767784.1">
    <property type="nucleotide sequence ID" value="NZ_BAAACF010000001.1"/>
</dbReference>
<dbReference type="InterPro" id="IPR050270">
    <property type="entry name" value="DegV_domain_contain"/>
</dbReference>
<evidence type="ECO:0000313" key="4">
    <source>
        <dbReference type="Proteomes" id="UP001500339"/>
    </source>
</evidence>
<dbReference type="Gene3D" id="3.30.1180.10">
    <property type="match status" value="1"/>
</dbReference>
<keyword evidence="2" id="KW-0446">Lipid-binding</keyword>
<dbReference type="PANTHER" id="PTHR33434:SF3">
    <property type="entry name" value="DEGV DOMAIN-CONTAINING PROTEIN YITS"/>
    <property type="match status" value="1"/>
</dbReference>
<comment type="caution">
    <text evidence="3">The sequence shown here is derived from an EMBL/GenBank/DDBJ whole genome shotgun (WGS) entry which is preliminary data.</text>
</comment>
<dbReference type="SUPFAM" id="SSF82549">
    <property type="entry name" value="DAK1/DegV-like"/>
    <property type="match status" value="1"/>
</dbReference>
<dbReference type="Gene3D" id="3.40.50.10170">
    <property type="match status" value="1"/>
</dbReference>
<accession>A0ABP3U3B3</accession>
<reference evidence="4" key="1">
    <citation type="journal article" date="2019" name="Int. J. Syst. Evol. Microbiol.">
        <title>The Global Catalogue of Microorganisms (GCM) 10K type strain sequencing project: providing services to taxonomists for standard genome sequencing and annotation.</title>
        <authorList>
            <consortium name="The Broad Institute Genomics Platform"/>
            <consortium name="The Broad Institute Genome Sequencing Center for Infectious Disease"/>
            <person name="Wu L."/>
            <person name="Ma J."/>
        </authorList>
    </citation>
    <scope>NUCLEOTIDE SEQUENCE [LARGE SCALE GENOMIC DNA]</scope>
    <source>
        <strain evidence="4">JCM 1405</strain>
    </source>
</reference>
<dbReference type="PANTHER" id="PTHR33434">
    <property type="entry name" value="DEGV DOMAIN-CONTAINING PROTEIN DR_1986-RELATED"/>
    <property type="match status" value="1"/>
</dbReference>
<keyword evidence="4" id="KW-1185">Reference proteome</keyword>
<proteinExistence type="predicted"/>
<evidence type="ECO:0000313" key="3">
    <source>
        <dbReference type="EMBL" id="GAA0721512.1"/>
    </source>
</evidence>
<dbReference type="EMBL" id="BAAACF010000001">
    <property type="protein sequence ID" value="GAA0721512.1"/>
    <property type="molecule type" value="Genomic_DNA"/>
</dbReference>